<keyword evidence="6 10" id="KW-0238">DNA-binding</keyword>
<keyword evidence="8 10" id="KW-0675">Receptor</keyword>
<dbReference type="PRINTS" id="PR00047">
    <property type="entry name" value="STROIDFINGER"/>
</dbReference>
<dbReference type="Gene3D" id="1.10.565.10">
    <property type="entry name" value="Retinoid X Receptor"/>
    <property type="match status" value="1"/>
</dbReference>
<keyword evidence="9 10" id="KW-0539">Nucleus</keyword>
<dbReference type="SMART" id="SM00399">
    <property type="entry name" value="ZnF_C4"/>
    <property type="match status" value="1"/>
</dbReference>
<comment type="subcellular location">
    <subcellularLocation>
        <location evidence="10">Nucleus</location>
    </subcellularLocation>
</comment>
<dbReference type="PROSITE" id="PS00031">
    <property type="entry name" value="NUCLEAR_REC_DBD_1"/>
    <property type="match status" value="1"/>
</dbReference>
<dbReference type="GeneID" id="9828090"/>
<dbReference type="Proteomes" id="UP000483820">
    <property type="component" value="Chromosome V"/>
</dbReference>
<dbReference type="Pfam" id="PF00104">
    <property type="entry name" value="Hormone_recep"/>
    <property type="match status" value="1"/>
</dbReference>
<evidence type="ECO:0000313" key="14">
    <source>
        <dbReference type="Proteomes" id="UP000483820"/>
    </source>
</evidence>
<protein>
    <submittedName>
        <fullName evidence="13">Uncharacterized protein</fullName>
    </submittedName>
</protein>
<keyword evidence="2 10" id="KW-0479">Metal-binding</keyword>
<dbReference type="CTD" id="9828090"/>
<dbReference type="PROSITE" id="PS51030">
    <property type="entry name" value="NUCLEAR_REC_DBD_2"/>
    <property type="match status" value="1"/>
</dbReference>
<evidence type="ECO:0000256" key="2">
    <source>
        <dbReference type="ARBA" id="ARBA00022723"/>
    </source>
</evidence>
<dbReference type="InterPro" id="IPR051152">
    <property type="entry name" value="C.elegans_Orphan_NR"/>
</dbReference>
<dbReference type="InterPro" id="IPR013088">
    <property type="entry name" value="Znf_NHR/GATA"/>
</dbReference>
<evidence type="ECO:0000256" key="8">
    <source>
        <dbReference type="ARBA" id="ARBA00023170"/>
    </source>
</evidence>
<dbReference type="PANTHER" id="PTHR45680:SF14">
    <property type="entry name" value="NUCLEAR HORMONE RECEPTOR FAMILY-RELATED"/>
    <property type="match status" value="1"/>
</dbReference>
<keyword evidence="4 10" id="KW-0862">Zinc</keyword>
<keyword evidence="3 10" id="KW-0863">Zinc-finger</keyword>
<comment type="similarity">
    <text evidence="1 10">Belongs to the nuclear hormone receptor family.</text>
</comment>
<evidence type="ECO:0000256" key="1">
    <source>
        <dbReference type="ARBA" id="ARBA00005993"/>
    </source>
</evidence>
<comment type="caution">
    <text evidence="13">The sequence shown here is derived from an EMBL/GenBank/DDBJ whole genome shotgun (WGS) entry which is preliminary data.</text>
</comment>
<evidence type="ECO:0000313" key="13">
    <source>
        <dbReference type="EMBL" id="KAF1755051.1"/>
    </source>
</evidence>
<evidence type="ECO:0000256" key="4">
    <source>
        <dbReference type="ARBA" id="ARBA00022833"/>
    </source>
</evidence>
<evidence type="ECO:0000256" key="9">
    <source>
        <dbReference type="ARBA" id="ARBA00023242"/>
    </source>
</evidence>
<feature type="domain" description="NR LBD" evidence="12">
    <location>
        <begin position="183"/>
        <end position="431"/>
    </location>
</feature>
<organism evidence="13 14">
    <name type="scientific">Caenorhabditis remanei</name>
    <name type="common">Caenorhabditis vulgaris</name>
    <dbReference type="NCBI Taxonomy" id="31234"/>
    <lineage>
        <taxon>Eukaryota</taxon>
        <taxon>Metazoa</taxon>
        <taxon>Ecdysozoa</taxon>
        <taxon>Nematoda</taxon>
        <taxon>Chromadorea</taxon>
        <taxon>Rhabditida</taxon>
        <taxon>Rhabditina</taxon>
        <taxon>Rhabditomorpha</taxon>
        <taxon>Rhabditoidea</taxon>
        <taxon>Rhabditidae</taxon>
        <taxon>Peloderinae</taxon>
        <taxon>Caenorhabditis</taxon>
    </lineage>
</organism>
<name>A0A6A5GKC4_CAERE</name>
<accession>A0A6A5GKC4</accession>
<evidence type="ECO:0000256" key="5">
    <source>
        <dbReference type="ARBA" id="ARBA00023015"/>
    </source>
</evidence>
<dbReference type="GO" id="GO:0003700">
    <property type="term" value="F:DNA-binding transcription factor activity"/>
    <property type="evidence" value="ECO:0007669"/>
    <property type="project" value="InterPro"/>
</dbReference>
<dbReference type="Pfam" id="PF00105">
    <property type="entry name" value="zf-C4"/>
    <property type="match status" value="1"/>
</dbReference>
<dbReference type="InterPro" id="IPR035500">
    <property type="entry name" value="NHR-like_dom_sf"/>
</dbReference>
<gene>
    <name evidence="13" type="ORF">GCK72_021619</name>
</gene>
<dbReference type="EMBL" id="WUAV01000005">
    <property type="protein sequence ID" value="KAF1755051.1"/>
    <property type="molecule type" value="Genomic_DNA"/>
</dbReference>
<feature type="domain" description="Nuclear receptor" evidence="11">
    <location>
        <begin position="40"/>
        <end position="112"/>
    </location>
</feature>
<dbReference type="PROSITE" id="PS51843">
    <property type="entry name" value="NR_LBD"/>
    <property type="match status" value="1"/>
</dbReference>
<reference evidence="13 14" key="1">
    <citation type="submission" date="2019-12" db="EMBL/GenBank/DDBJ databases">
        <title>Chromosome-level assembly of the Caenorhabditis remanei genome.</title>
        <authorList>
            <person name="Teterina A.A."/>
            <person name="Willis J.H."/>
            <person name="Phillips P.C."/>
        </authorList>
    </citation>
    <scope>NUCLEOTIDE SEQUENCE [LARGE SCALE GENOMIC DNA]</scope>
    <source>
        <strain evidence="13 14">PX506</strain>
        <tissue evidence="13">Whole organism</tissue>
    </source>
</reference>
<evidence type="ECO:0000256" key="6">
    <source>
        <dbReference type="ARBA" id="ARBA00023125"/>
    </source>
</evidence>
<evidence type="ECO:0000259" key="12">
    <source>
        <dbReference type="PROSITE" id="PS51843"/>
    </source>
</evidence>
<dbReference type="InterPro" id="IPR000536">
    <property type="entry name" value="Nucl_hrmn_rcpt_lig-bd"/>
</dbReference>
<evidence type="ECO:0000256" key="7">
    <source>
        <dbReference type="ARBA" id="ARBA00023163"/>
    </source>
</evidence>
<dbReference type="KEGG" id="crq:GCK72_021619"/>
<dbReference type="SMART" id="SM00430">
    <property type="entry name" value="HOLI"/>
    <property type="match status" value="1"/>
</dbReference>
<dbReference type="SUPFAM" id="SSF48508">
    <property type="entry name" value="Nuclear receptor ligand-binding domain"/>
    <property type="match status" value="1"/>
</dbReference>
<keyword evidence="7 10" id="KW-0804">Transcription</keyword>
<evidence type="ECO:0000259" key="11">
    <source>
        <dbReference type="PROSITE" id="PS51030"/>
    </source>
</evidence>
<dbReference type="GO" id="GO:0008270">
    <property type="term" value="F:zinc ion binding"/>
    <property type="evidence" value="ECO:0007669"/>
    <property type="project" value="UniProtKB-KW"/>
</dbReference>
<proteinExistence type="inferred from homology"/>
<evidence type="ECO:0000256" key="10">
    <source>
        <dbReference type="RuleBase" id="RU004334"/>
    </source>
</evidence>
<dbReference type="AlphaFoldDB" id="A0A6A5GKC4"/>
<dbReference type="GO" id="GO:0005634">
    <property type="term" value="C:nucleus"/>
    <property type="evidence" value="ECO:0007669"/>
    <property type="project" value="UniProtKB-SubCell"/>
</dbReference>
<keyword evidence="5 10" id="KW-0805">Transcription regulation</keyword>
<sequence>MSTCSSVSLSVCPDVLDTQSSSKSSLCPLMELEASSSSRPQKCNVCDDTGNGMHFGAFTCRACAAFFRRAAARKSESTTKKCQNHMKFALKCRNCRLQKCYEAGMSSENFQFCRDLIGAKPVSPRKNINRSIEQFVGRPYFVLSCNPEVLVLRKDVIDCVPLLEKASGVLSMGSESPLFSKNRLIKLAQGLQQFQDAPSGQVRFVGKMGKKEVLSFFETDFLRASKWFTYLDEFQFLEKEHQLLLMQGIWHVWSRLQKLSISAMGRRRGICDENMVMVSHQNEFAVCDLNKIEVDMSWCTNYSNEQMRYFLDTSHDSYIYQLMDEMISIKPNDVELSYMLCQLCLQYAGQRFQGEILEFCEKVLGFLADDLHSYYVKQMKMHNYAARVARLMKINNKIREAILRTRQRQHIADVFNVWTVEFSHPNFFVDA</sequence>
<dbReference type="Gene3D" id="3.30.50.10">
    <property type="entry name" value="Erythroid Transcription Factor GATA-1, subunit A"/>
    <property type="match status" value="1"/>
</dbReference>
<dbReference type="PANTHER" id="PTHR45680">
    <property type="entry name" value="NUCLEAR HORMONE RECEPTOR FAMILY"/>
    <property type="match status" value="1"/>
</dbReference>
<dbReference type="GO" id="GO:0043565">
    <property type="term" value="F:sequence-specific DNA binding"/>
    <property type="evidence" value="ECO:0007669"/>
    <property type="project" value="InterPro"/>
</dbReference>
<dbReference type="SUPFAM" id="SSF57716">
    <property type="entry name" value="Glucocorticoid receptor-like (DNA-binding domain)"/>
    <property type="match status" value="1"/>
</dbReference>
<dbReference type="InterPro" id="IPR001628">
    <property type="entry name" value="Znf_hrmn_rcpt"/>
</dbReference>
<evidence type="ECO:0000256" key="3">
    <source>
        <dbReference type="ARBA" id="ARBA00022771"/>
    </source>
</evidence>
<dbReference type="RefSeq" id="XP_003098070.2">
    <property type="nucleotide sequence ID" value="XM_003098022.2"/>
</dbReference>